<evidence type="ECO:0000256" key="1">
    <source>
        <dbReference type="ARBA" id="ARBA00004123"/>
    </source>
</evidence>
<dbReference type="SUPFAM" id="SSF46785">
    <property type="entry name" value="Winged helix' DNA-binding domain"/>
    <property type="match status" value="1"/>
</dbReference>
<evidence type="ECO:0000313" key="14">
    <source>
        <dbReference type="Proteomes" id="UP000606974"/>
    </source>
</evidence>
<dbReference type="InterPro" id="IPR040504">
    <property type="entry name" value="TFIIF_beta_N"/>
</dbReference>
<evidence type="ECO:0000256" key="10">
    <source>
        <dbReference type="SAM" id="MobiDB-lite"/>
    </source>
</evidence>
<comment type="similarity">
    <text evidence="2">Belongs to the TFIIF beta subunit family.</text>
</comment>
<evidence type="ECO:0000259" key="11">
    <source>
        <dbReference type="Pfam" id="PF02270"/>
    </source>
</evidence>
<protein>
    <recommendedName>
        <fullName evidence="3">Transcription initiation factor IIF subunit beta</fullName>
    </recommendedName>
    <alternativeName>
        <fullName evidence="9">TFIIF medium subunit</fullName>
    </alternativeName>
    <alternativeName>
        <fullName evidence="8">TFIIF-beta</fullName>
    </alternativeName>
</protein>
<dbReference type="GO" id="GO:0003677">
    <property type="term" value="F:DNA binding"/>
    <property type="evidence" value="ECO:0007669"/>
    <property type="project" value="UniProtKB-KW"/>
</dbReference>
<evidence type="ECO:0000256" key="6">
    <source>
        <dbReference type="ARBA" id="ARBA00023163"/>
    </source>
</evidence>
<evidence type="ECO:0000256" key="2">
    <source>
        <dbReference type="ARBA" id="ARBA00009543"/>
    </source>
</evidence>
<dbReference type="FunFam" id="1.10.10.10:FF:000035">
    <property type="entry name" value="General transcription factor IIF subunit 2"/>
    <property type="match status" value="1"/>
</dbReference>
<evidence type="ECO:0000259" key="12">
    <source>
        <dbReference type="Pfam" id="PF17683"/>
    </source>
</evidence>
<feature type="compositionally biased region" description="Acidic residues" evidence="10">
    <location>
        <begin position="24"/>
        <end position="35"/>
    </location>
</feature>
<sequence>MKVENAPSPQVKDEAGEASPSPYMEEDDVYEDAGDLDFSHSQQQFWLSRLPKSLWELWASMPEDGEIEIGTLRVEGDSSDPKRVSLRLNPLPRFEKQPKEYNLLPSRRETILPKRPRNAFVFSEKDMPGYKRRSNGLRDEEDSSYHGRSYLYEKNKRDSKRKEEKKRFEPYTRKAIPKQTAIVGVVSREFECIPVDNEEYRELERRKAEIMLKPKEEVETSFDKLKDATYLAPGTIGVYGNTITAKQEKKRREAAKESRASRLPKNELIDMLLDLFQYYKYWGLRELKKKTNQPEAYLREVLNEIATLWKSGDLNGKWELKAEFKERDAVANYAEGMAPDAVDSEADLGEDDDENETFEDV</sequence>
<evidence type="ECO:0000256" key="9">
    <source>
        <dbReference type="ARBA" id="ARBA00081863"/>
    </source>
</evidence>
<comment type="subcellular location">
    <subcellularLocation>
        <location evidence="1">Nucleus</location>
    </subcellularLocation>
</comment>
<evidence type="ECO:0000256" key="8">
    <source>
        <dbReference type="ARBA" id="ARBA00081473"/>
    </source>
</evidence>
<evidence type="ECO:0000256" key="7">
    <source>
        <dbReference type="ARBA" id="ARBA00023242"/>
    </source>
</evidence>
<dbReference type="Pfam" id="PF17683">
    <property type="entry name" value="TFIIF_beta_N"/>
    <property type="match status" value="1"/>
</dbReference>
<feature type="compositionally biased region" description="Basic and acidic residues" evidence="10">
    <location>
        <begin position="151"/>
        <end position="167"/>
    </location>
</feature>
<evidence type="ECO:0000256" key="5">
    <source>
        <dbReference type="ARBA" id="ARBA00023125"/>
    </source>
</evidence>
<dbReference type="GO" id="GO:0005674">
    <property type="term" value="C:transcription factor TFIIF complex"/>
    <property type="evidence" value="ECO:0007669"/>
    <property type="project" value="InterPro"/>
</dbReference>
<feature type="region of interest" description="Disordered" evidence="10">
    <location>
        <begin position="335"/>
        <end position="361"/>
    </location>
</feature>
<organism evidence="13 14">
    <name type="scientific">Endocarpon pusillum</name>
    <dbReference type="NCBI Taxonomy" id="364733"/>
    <lineage>
        <taxon>Eukaryota</taxon>
        <taxon>Fungi</taxon>
        <taxon>Dikarya</taxon>
        <taxon>Ascomycota</taxon>
        <taxon>Pezizomycotina</taxon>
        <taxon>Eurotiomycetes</taxon>
        <taxon>Chaetothyriomycetidae</taxon>
        <taxon>Verrucariales</taxon>
        <taxon>Verrucariaceae</taxon>
        <taxon>Endocarpon</taxon>
    </lineage>
</organism>
<feature type="region of interest" description="Disordered" evidence="10">
    <location>
        <begin position="1"/>
        <end position="35"/>
    </location>
</feature>
<keyword evidence="6" id="KW-0804">Transcription</keyword>
<reference evidence="13" key="1">
    <citation type="submission" date="2020-02" db="EMBL/GenBank/DDBJ databases">
        <authorList>
            <person name="Palmer J.M."/>
        </authorList>
    </citation>
    <scope>NUCLEOTIDE SEQUENCE</scope>
    <source>
        <strain evidence="13">EPUS1.4</strain>
        <tissue evidence="13">Thallus</tissue>
    </source>
</reference>
<dbReference type="InterPro" id="IPR036388">
    <property type="entry name" value="WH-like_DNA-bd_sf"/>
</dbReference>
<dbReference type="Gene3D" id="1.10.10.10">
    <property type="entry name" value="Winged helix-like DNA-binding domain superfamily/Winged helix DNA-binding domain"/>
    <property type="match status" value="1"/>
</dbReference>
<dbReference type="PANTHER" id="PTHR10445">
    <property type="entry name" value="GENERAL TRANSCRIPTION FACTOR IIF SUBUNIT 2"/>
    <property type="match status" value="1"/>
</dbReference>
<dbReference type="InterPro" id="IPR036390">
    <property type="entry name" value="WH_DNA-bd_sf"/>
</dbReference>
<keyword evidence="5" id="KW-0238">DNA-binding</keyword>
<gene>
    <name evidence="13" type="ORF">GJ744_006056</name>
</gene>
<feature type="domain" description="TFIIF beta subunit N-terminal" evidence="12">
    <location>
        <begin position="43"/>
        <end position="195"/>
    </location>
</feature>
<evidence type="ECO:0000256" key="3">
    <source>
        <dbReference type="ARBA" id="ARBA00021453"/>
    </source>
</evidence>
<proteinExistence type="inferred from homology"/>
<dbReference type="PANTHER" id="PTHR10445:SF0">
    <property type="entry name" value="GENERAL TRANSCRIPTION FACTOR IIF SUBUNIT 2"/>
    <property type="match status" value="1"/>
</dbReference>
<evidence type="ECO:0000313" key="13">
    <source>
        <dbReference type="EMBL" id="KAF7510690.1"/>
    </source>
</evidence>
<dbReference type="EMBL" id="JAACFV010000027">
    <property type="protein sequence ID" value="KAF7510690.1"/>
    <property type="molecule type" value="Genomic_DNA"/>
</dbReference>
<accession>A0A8H7AKB1</accession>
<dbReference type="OrthoDB" id="26094at2759"/>
<name>A0A8H7AKB1_9EURO</name>
<dbReference type="Pfam" id="PF02270">
    <property type="entry name" value="TFIIF_beta"/>
    <property type="match status" value="1"/>
</dbReference>
<dbReference type="AlphaFoldDB" id="A0A8H7AKB1"/>
<feature type="domain" description="TFIIF beta subunit HTH" evidence="11">
    <location>
        <begin position="262"/>
        <end position="325"/>
    </location>
</feature>
<keyword evidence="7" id="KW-0539">Nucleus</keyword>
<feature type="compositionally biased region" description="Acidic residues" evidence="10">
    <location>
        <begin position="342"/>
        <end position="361"/>
    </location>
</feature>
<evidence type="ECO:0000256" key="4">
    <source>
        <dbReference type="ARBA" id="ARBA00023015"/>
    </source>
</evidence>
<dbReference type="InterPro" id="IPR003196">
    <property type="entry name" value="TFIIF_beta"/>
</dbReference>
<dbReference type="SUPFAM" id="SSF50916">
    <property type="entry name" value="Rap30/74 interaction domains"/>
    <property type="match status" value="1"/>
</dbReference>
<dbReference type="CDD" id="cd07980">
    <property type="entry name" value="TFIIF_beta"/>
    <property type="match status" value="1"/>
</dbReference>
<dbReference type="InterPro" id="IPR040450">
    <property type="entry name" value="TFIIF_beta_HTH"/>
</dbReference>
<keyword evidence="4" id="KW-0805">Transcription regulation</keyword>
<dbReference type="InterPro" id="IPR011039">
    <property type="entry name" value="TFIIF_interaction"/>
</dbReference>
<dbReference type="Proteomes" id="UP000606974">
    <property type="component" value="Unassembled WGS sequence"/>
</dbReference>
<dbReference type="GO" id="GO:0006367">
    <property type="term" value="P:transcription initiation at RNA polymerase II promoter"/>
    <property type="evidence" value="ECO:0007669"/>
    <property type="project" value="InterPro"/>
</dbReference>
<comment type="caution">
    <text evidence="13">The sequence shown here is derived from an EMBL/GenBank/DDBJ whole genome shotgun (WGS) entry which is preliminary data.</text>
</comment>
<feature type="region of interest" description="Disordered" evidence="10">
    <location>
        <begin position="131"/>
        <end position="167"/>
    </location>
</feature>
<keyword evidence="14" id="KW-1185">Reference proteome</keyword>